<dbReference type="EMBL" id="CAJVPP010013894">
    <property type="protein sequence ID" value="CAG8722332.1"/>
    <property type="molecule type" value="Genomic_DNA"/>
</dbReference>
<dbReference type="AlphaFoldDB" id="A0A9N9I751"/>
<proteinExistence type="predicted"/>
<comment type="caution">
    <text evidence="1">The sequence shown here is derived from an EMBL/GenBank/DDBJ whole genome shotgun (WGS) entry which is preliminary data.</text>
</comment>
<sequence length="199" mass="23451">RIEPELLKMIQHNSLFDQFSSHIQNHTHLSACLPLITPKIATGSLVVQDEFNGMDYLEFLSMSKNETLDLLIEYYRNAYNEDFVALSDIHIMQSNAIPIFLKINIYGRLQLSTEVFRSTYLKRYINSAKILSQFIDDNSKNTYSGIVQYYFEHTVYFLNLRESKKHSLVFVRWYFLAKGRKTRFYCQINNDISSCNIEL</sequence>
<name>A0A9N9I751_FUNMO</name>
<keyword evidence="2" id="KW-1185">Reference proteome</keyword>
<protein>
    <submittedName>
        <fullName evidence="1">3071_t:CDS:1</fullName>
    </submittedName>
</protein>
<dbReference type="Proteomes" id="UP000789375">
    <property type="component" value="Unassembled WGS sequence"/>
</dbReference>
<feature type="non-terminal residue" evidence="1">
    <location>
        <position position="1"/>
    </location>
</feature>
<evidence type="ECO:0000313" key="1">
    <source>
        <dbReference type="EMBL" id="CAG8722332.1"/>
    </source>
</evidence>
<organism evidence="1 2">
    <name type="scientific">Funneliformis mosseae</name>
    <name type="common">Endomycorrhizal fungus</name>
    <name type="synonym">Glomus mosseae</name>
    <dbReference type="NCBI Taxonomy" id="27381"/>
    <lineage>
        <taxon>Eukaryota</taxon>
        <taxon>Fungi</taxon>
        <taxon>Fungi incertae sedis</taxon>
        <taxon>Mucoromycota</taxon>
        <taxon>Glomeromycotina</taxon>
        <taxon>Glomeromycetes</taxon>
        <taxon>Glomerales</taxon>
        <taxon>Glomeraceae</taxon>
        <taxon>Funneliformis</taxon>
    </lineage>
</organism>
<accession>A0A9N9I751</accession>
<evidence type="ECO:0000313" key="2">
    <source>
        <dbReference type="Proteomes" id="UP000789375"/>
    </source>
</evidence>
<reference evidence="1" key="1">
    <citation type="submission" date="2021-06" db="EMBL/GenBank/DDBJ databases">
        <authorList>
            <person name="Kallberg Y."/>
            <person name="Tangrot J."/>
            <person name="Rosling A."/>
        </authorList>
    </citation>
    <scope>NUCLEOTIDE SEQUENCE</scope>
    <source>
        <strain evidence="1">87-6 pot B 2015</strain>
    </source>
</reference>
<gene>
    <name evidence="1" type="ORF">FMOSSE_LOCUS15080</name>
</gene>